<dbReference type="Proteomes" id="UP001500973">
    <property type="component" value="Unassembled WGS sequence"/>
</dbReference>
<sequence>MAAPTVRWPAGAAAVRVPGAAWGRVPTVPVPDVPAPVAVVLIAGVRSPEAAARTPTGPGIPAGVGPVRTGTVRPLTAPPPWDGTTGAPDRRCSACSRRSRRAAQASSWARVLEIQASSGRRDSDHSGASRGWKVCRVPLMRRAERRSALAASREPPGPAAPAPVSRCRRSARRNSVARARR</sequence>
<feature type="region of interest" description="Disordered" evidence="1">
    <location>
        <begin position="50"/>
        <end position="108"/>
    </location>
</feature>
<gene>
    <name evidence="2" type="ORF">GCM10009601_17370</name>
</gene>
<proteinExistence type="predicted"/>
<keyword evidence="3" id="KW-1185">Reference proteome</keyword>
<evidence type="ECO:0000313" key="2">
    <source>
        <dbReference type="EMBL" id="GAA1419846.1"/>
    </source>
</evidence>
<feature type="region of interest" description="Disordered" evidence="1">
    <location>
        <begin position="145"/>
        <end position="181"/>
    </location>
</feature>
<protein>
    <submittedName>
        <fullName evidence="2">Uncharacterized protein</fullName>
    </submittedName>
</protein>
<organism evidence="2 3">
    <name type="scientific">Streptomyces thermospinosisporus</name>
    <dbReference type="NCBI Taxonomy" id="161482"/>
    <lineage>
        <taxon>Bacteria</taxon>
        <taxon>Bacillati</taxon>
        <taxon>Actinomycetota</taxon>
        <taxon>Actinomycetes</taxon>
        <taxon>Kitasatosporales</taxon>
        <taxon>Streptomycetaceae</taxon>
        <taxon>Streptomyces</taxon>
    </lineage>
</organism>
<reference evidence="2 3" key="1">
    <citation type="journal article" date="2019" name="Int. J. Syst. Evol. Microbiol.">
        <title>The Global Catalogue of Microorganisms (GCM) 10K type strain sequencing project: providing services to taxonomists for standard genome sequencing and annotation.</title>
        <authorList>
            <consortium name="The Broad Institute Genomics Platform"/>
            <consortium name="The Broad Institute Genome Sequencing Center for Infectious Disease"/>
            <person name="Wu L."/>
            <person name="Ma J."/>
        </authorList>
    </citation>
    <scope>NUCLEOTIDE SEQUENCE [LARGE SCALE GENOMIC DNA]</scope>
    <source>
        <strain evidence="2 3">JCM 11756</strain>
    </source>
</reference>
<comment type="caution">
    <text evidence="2">The sequence shown here is derived from an EMBL/GenBank/DDBJ whole genome shotgun (WGS) entry which is preliminary data.</text>
</comment>
<dbReference type="EMBL" id="BAAAIZ010000020">
    <property type="protein sequence ID" value="GAA1419846.1"/>
    <property type="molecule type" value="Genomic_DNA"/>
</dbReference>
<evidence type="ECO:0000313" key="3">
    <source>
        <dbReference type="Proteomes" id="UP001500973"/>
    </source>
</evidence>
<evidence type="ECO:0000256" key="1">
    <source>
        <dbReference type="SAM" id="MobiDB-lite"/>
    </source>
</evidence>
<name>A0ABN1YQI9_9ACTN</name>
<accession>A0ABN1YQI9</accession>